<evidence type="ECO:0000256" key="1">
    <source>
        <dbReference type="SAM" id="MobiDB-lite"/>
    </source>
</evidence>
<feature type="region of interest" description="Disordered" evidence="1">
    <location>
        <begin position="92"/>
        <end position="123"/>
    </location>
</feature>
<name>A0A0R3TI27_RODNA</name>
<dbReference type="AlphaFoldDB" id="A0A0R3TI27"/>
<feature type="compositionally biased region" description="Pro residues" evidence="1">
    <location>
        <begin position="104"/>
        <end position="113"/>
    </location>
</feature>
<dbReference type="Proteomes" id="UP000278807">
    <property type="component" value="Unassembled WGS sequence"/>
</dbReference>
<evidence type="ECO:0000313" key="2">
    <source>
        <dbReference type="EMBL" id="VDO02573.1"/>
    </source>
</evidence>
<feature type="compositionally biased region" description="Polar residues" evidence="1">
    <location>
        <begin position="36"/>
        <end position="74"/>
    </location>
</feature>
<feature type="region of interest" description="Disordered" evidence="1">
    <location>
        <begin position="15"/>
        <end position="74"/>
    </location>
</feature>
<protein>
    <submittedName>
        <fullName evidence="4">Cyclic nucleotide-binding domain-containing protein</fullName>
    </submittedName>
</protein>
<proteinExistence type="predicted"/>
<sequence>MRPLPRKILRVIRTEVDAVEPGHTDEQQEKPPPSPLTNQVMSETTTIMTELTQRSQSQNDELSDGQQPTKSTKLLSIPSLSAQKHSDAHLTVNLETGKAIGSKPQPPPEPPSPQLTALGPLESMGIPDGEFLSDKTEADQCLITITGAYIKVGPLTEILCISNGRHFDSYH</sequence>
<feature type="compositionally biased region" description="Basic and acidic residues" evidence="1">
    <location>
        <begin position="15"/>
        <end position="29"/>
    </location>
</feature>
<dbReference type="EMBL" id="UZAE01008068">
    <property type="protein sequence ID" value="VDO02573.1"/>
    <property type="molecule type" value="Genomic_DNA"/>
</dbReference>
<evidence type="ECO:0000313" key="3">
    <source>
        <dbReference type="Proteomes" id="UP000278807"/>
    </source>
</evidence>
<evidence type="ECO:0000313" key="4">
    <source>
        <dbReference type="WBParaSite" id="HNAJ_0000671801-mRNA-1"/>
    </source>
</evidence>
<reference evidence="4" key="1">
    <citation type="submission" date="2017-02" db="UniProtKB">
        <authorList>
            <consortium name="WormBaseParasite"/>
        </authorList>
    </citation>
    <scope>IDENTIFICATION</scope>
</reference>
<organism evidence="4">
    <name type="scientific">Rodentolepis nana</name>
    <name type="common">Dwarf tapeworm</name>
    <name type="synonym">Hymenolepis nana</name>
    <dbReference type="NCBI Taxonomy" id="102285"/>
    <lineage>
        <taxon>Eukaryota</taxon>
        <taxon>Metazoa</taxon>
        <taxon>Spiralia</taxon>
        <taxon>Lophotrochozoa</taxon>
        <taxon>Platyhelminthes</taxon>
        <taxon>Cestoda</taxon>
        <taxon>Eucestoda</taxon>
        <taxon>Cyclophyllidea</taxon>
        <taxon>Hymenolepididae</taxon>
        <taxon>Rodentolepis</taxon>
    </lineage>
</organism>
<keyword evidence="3" id="KW-1185">Reference proteome</keyword>
<reference evidence="2 3" key="2">
    <citation type="submission" date="2018-11" db="EMBL/GenBank/DDBJ databases">
        <authorList>
            <consortium name="Pathogen Informatics"/>
        </authorList>
    </citation>
    <scope>NUCLEOTIDE SEQUENCE [LARGE SCALE GENOMIC DNA]</scope>
</reference>
<dbReference type="WBParaSite" id="HNAJ_0000671801-mRNA-1">
    <property type="protein sequence ID" value="HNAJ_0000671801-mRNA-1"/>
    <property type="gene ID" value="HNAJ_0000671801"/>
</dbReference>
<accession>A0A0R3TI27</accession>
<gene>
    <name evidence="2" type="ORF">HNAJ_LOCUS6713</name>
</gene>